<dbReference type="InterPro" id="IPR018256">
    <property type="entry name" value="Ribosomal_eL13_CS"/>
</dbReference>
<evidence type="ECO:0000256" key="1">
    <source>
        <dbReference type="ARBA" id="ARBA00005640"/>
    </source>
</evidence>
<dbReference type="STRING" id="246404.A0A507FJ03"/>
<dbReference type="PROSITE" id="PS50280">
    <property type="entry name" value="SET"/>
    <property type="match status" value="1"/>
</dbReference>
<dbReference type="Proteomes" id="UP000320333">
    <property type="component" value="Unassembled WGS sequence"/>
</dbReference>
<dbReference type="GO" id="GO:0003723">
    <property type="term" value="F:RNA binding"/>
    <property type="evidence" value="ECO:0007669"/>
    <property type="project" value="TreeGrafter"/>
</dbReference>
<evidence type="ECO:0000256" key="3">
    <source>
        <dbReference type="ARBA" id="ARBA00023274"/>
    </source>
</evidence>
<feature type="domain" description="SET" evidence="6">
    <location>
        <begin position="24"/>
        <end position="368"/>
    </location>
</feature>
<proteinExistence type="inferred from homology"/>
<keyword evidence="8" id="KW-1185">Reference proteome</keyword>
<dbReference type="PANTHER" id="PTHR11722:SF0">
    <property type="entry name" value="LARGE RIBOSOMAL SUBUNIT PROTEIN EL13"/>
    <property type="match status" value="1"/>
</dbReference>
<dbReference type="Gene3D" id="2.170.270.10">
    <property type="entry name" value="SET domain"/>
    <property type="match status" value="2"/>
</dbReference>
<dbReference type="PANTHER" id="PTHR11722">
    <property type="entry name" value="60S RIBOSOMAL PROTEIN L13"/>
    <property type="match status" value="1"/>
</dbReference>
<dbReference type="Gene3D" id="1.20.5.110">
    <property type="match status" value="1"/>
</dbReference>
<dbReference type="AlphaFoldDB" id="A0A507FJ03"/>
<comment type="similarity">
    <text evidence="1 4">Belongs to the eukaryotic ribosomal protein eL13 family.</text>
</comment>
<dbReference type="InterPro" id="IPR046341">
    <property type="entry name" value="SET_dom_sf"/>
</dbReference>
<protein>
    <recommendedName>
        <fullName evidence="4">60S ribosomal protein L13</fullName>
    </recommendedName>
</protein>
<evidence type="ECO:0000313" key="7">
    <source>
        <dbReference type="EMBL" id="TPX75690.1"/>
    </source>
</evidence>
<dbReference type="GO" id="GO:0006412">
    <property type="term" value="P:translation"/>
    <property type="evidence" value="ECO:0007669"/>
    <property type="project" value="InterPro"/>
</dbReference>
<dbReference type="GO" id="GO:0003735">
    <property type="term" value="F:structural constituent of ribosome"/>
    <property type="evidence" value="ECO:0007669"/>
    <property type="project" value="InterPro"/>
</dbReference>
<sequence>MEEAGKSTKFNANLTAAFVERHKFPFGIQAVPNQGRCAVATRNLALGEVVLACPPYGVSVDKAFVSTVCAYCFVARESLGDENSPALRNKCTNCRDSAFYCSHACKSSHAFFHVTYECSRLLELATVLSDENPTFTAVLSDVEAIISKTSQPPAENNLMQAYSAADIYDIARWILDFCIRRELDEELASSKTNSHLPTYGHVMELISNELLIYDRRMNLQIEGLHMLFCALSTHFSFFTTTTNLAPTSQQSFSIIYSKYFTNARDLSRVMAIRQINGFGLWHKDGTMIGQALYPTASFFNHSCDMNLERSALNEADGSSFTLVVGSNLAVDLDDTVKLIHDTIEKQPPIVFRAARIIAEGELLTHGYIDVGLSVEGRRQELQEVYGFESTYRHHQRLELSIMVVCYLMGGMDTVLDGVGCELKLELFELDCHRFSPASNTVLSSLRNHFRKGWQLRVKTWFDQPGAKKTRRVNRVKKAALIAPRPVDGLLRPAVRAPTVRYNNKLRAGRGFSLDELKAAGINRKEARSIGISVDHRRKNRSVEGLQANAERLSEYKSKLILFPRKLNRVKKADSDKASLAAATQVAVSSVFPITQTANADVKRKIEGAVEANAYHTLRMARSDKKLKGKREARAKAAAEEEKAKTK</sequence>
<dbReference type="HAMAP" id="MF_00499">
    <property type="entry name" value="Ribosomal_eL13"/>
    <property type="match status" value="1"/>
</dbReference>
<dbReference type="EMBL" id="QEAP01000072">
    <property type="protein sequence ID" value="TPX75690.1"/>
    <property type="molecule type" value="Genomic_DNA"/>
</dbReference>
<name>A0A507FJ03_9FUNG</name>
<dbReference type="InterPro" id="IPR001214">
    <property type="entry name" value="SET_dom"/>
</dbReference>
<organism evidence="7 8">
    <name type="scientific">Chytriomyces confervae</name>
    <dbReference type="NCBI Taxonomy" id="246404"/>
    <lineage>
        <taxon>Eukaryota</taxon>
        <taxon>Fungi</taxon>
        <taxon>Fungi incertae sedis</taxon>
        <taxon>Chytridiomycota</taxon>
        <taxon>Chytridiomycota incertae sedis</taxon>
        <taxon>Chytridiomycetes</taxon>
        <taxon>Chytridiales</taxon>
        <taxon>Chytriomycetaceae</taxon>
        <taxon>Chytriomyces</taxon>
    </lineage>
</organism>
<evidence type="ECO:0000256" key="5">
    <source>
        <dbReference type="SAM" id="MobiDB-lite"/>
    </source>
</evidence>
<evidence type="ECO:0000256" key="4">
    <source>
        <dbReference type="RuleBase" id="RU000572"/>
    </source>
</evidence>
<evidence type="ECO:0000256" key="2">
    <source>
        <dbReference type="ARBA" id="ARBA00022980"/>
    </source>
</evidence>
<accession>A0A507FJ03</accession>
<dbReference type="Pfam" id="PF01294">
    <property type="entry name" value="Ribosomal_L13e"/>
    <property type="match status" value="1"/>
</dbReference>
<dbReference type="OrthoDB" id="5945798at2759"/>
<reference evidence="7 8" key="1">
    <citation type="journal article" date="2019" name="Sci. Rep.">
        <title>Comparative genomics of chytrid fungi reveal insights into the obligate biotrophic and pathogenic lifestyle of Synchytrium endobioticum.</title>
        <authorList>
            <person name="van de Vossenberg B.T.L.H."/>
            <person name="Warris S."/>
            <person name="Nguyen H.D.T."/>
            <person name="van Gent-Pelzer M.P.E."/>
            <person name="Joly D.L."/>
            <person name="van de Geest H.C."/>
            <person name="Bonants P.J.M."/>
            <person name="Smith D.S."/>
            <person name="Levesque C.A."/>
            <person name="van der Lee T.A.J."/>
        </authorList>
    </citation>
    <scope>NUCLEOTIDE SEQUENCE [LARGE SCALE GENOMIC DNA]</scope>
    <source>
        <strain evidence="7 8">CBS 675.73</strain>
    </source>
</reference>
<keyword evidence="3 4" id="KW-0687">Ribonucleoprotein</keyword>
<evidence type="ECO:0000313" key="8">
    <source>
        <dbReference type="Proteomes" id="UP000320333"/>
    </source>
</evidence>
<keyword evidence="2 4" id="KW-0689">Ribosomal protein</keyword>
<dbReference type="Gene3D" id="1.10.220.160">
    <property type="match status" value="1"/>
</dbReference>
<dbReference type="GO" id="GO:0022625">
    <property type="term" value="C:cytosolic large ribosomal subunit"/>
    <property type="evidence" value="ECO:0007669"/>
    <property type="project" value="TreeGrafter"/>
</dbReference>
<gene>
    <name evidence="7" type="ORF">CcCBS67573_g03046</name>
</gene>
<dbReference type="Gene3D" id="6.10.140.2220">
    <property type="match status" value="1"/>
</dbReference>
<evidence type="ECO:0000259" key="6">
    <source>
        <dbReference type="PROSITE" id="PS50280"/>
    </source>
</evidence>
<dbReference type="SUPFAM" id="SSF82199">
    <property type="entry name" value="SET domain"/>
    <property type="match status" value="1"/>
</dbReference>
<comment type="caution">
    <text evidence="7">The sequence shown here is derived from an EMBL/GenBank/DDBJ whole genome shotgun (WGS) entry which is preliminary data.</text>
</comment>
<dbReference type="InterPro" id="IPR001380">
    <property type="entry name" value="Ribosomal_eL13"/>
</dbReference>
<dbReference type="PROSITE" id="PS01104">
    <property type="entry name" value="RIBOSOMAL_L13E"/>
    <property type="match status" value="1"/>
</dbReference>
<feature type="region of interest" description="Disordered" evidence="5">
    <location>
        <begin position="621"/>
        <end position="646"/>
    </location>
</feature>